<dbReference type="NCBIfam" id="NF045579">
    <property type="entry name" value="rhamnoside_JR"/>
    <property type="match status" value="1"/>
</dbReference>
<dbReference type="Pfam" id="PF02837">
    <property type="entry name" value="Glyco_hydro_2_N"/>
    <property type="match status" value="1"/>
</dbReference>
<sequence length="180" mass="20796">MPTLKSWSLNADSSIQYYSGRARYNNTFTISKDQINQYKTIILDLGDIADLGEVFVNGKSAGIVWTKPYSVDISSFVKKGNNEIDVVVANRWTNRLIGDENIPSDYEYDQSDNKFTKGRILKWPDWMYDATKRKENKRNSFTTWKHYSKNDQLLKSGLLGPVKINCYKDVDFLSNVLQLE</sequence>
<dbReference type="InterPro" id="IPR006104">
    <property type="entry name" value="Glyco_hydro_2_N"/>
</dbReference>
<dbReference type="InterPro" id="IPR008979">
    <property type="entry name" value="Galactose-bd-like_sf"/>
</dbReference>
<evidence type="ECO:0000256" key="2">
    <source>
        <dbReference type="ARBA" id="ARBA00022729"/>
    </source>
</evidence>
<evidence type="ECO:0000256" key="1">
    <source>
        <dbReference type="ARBA" id="ARBA00007401"/>
    </source>
</evidence>
<accession>A0ABS9SJ56</accession>
<keyword evidence="6" id="KW-1185">Reference proteome</keyword>
<protein>
    <recommendedName>
        <fullName evidence="4">Glycosyl hydrolases family 2 sugar binding domain-containing protein</fullName>
    </recommendedName>
</protein>
<keyword evidence="3" id="KW-0378">Hydrolase</keyword>
<evidence type="ECO:0000313" key="6">
    <source>
        <dbReference type="Proteomes" id="UP001202248"/>
    </source>
</evidence>
<reference evidence="5 6" key="1">
    <citation type="submission" date="2022-02" db="EMBL/GenBank/DDBJ databases">
        <authorList>
            <person name="Min J."/>
        </authorList>
    </citation>
    <scope>NUCLEOTIDE SEQUENCE [LARGE SCALE GENOMIC DNA]</scope>
    <source>
        <strain evidence="5 6">GR10-1</strain>
    </source>
</reference>
<keyword evidence="2" id="KW-0732">Signal</keyword>
<dbReference type="PANTHER" id="PTHR43817">
    <property type="entry name" value="GLYCOSYL HYDROLASE"/>
    <property type="match status" value="1"/>
</dbReference>
<dbReference type="PANTHER" id="PTHR43817:SF1">
    <property type="entry name" value="HYDROLASE, FAMILY 43, PUTATIVE (AFU_ORTHOLOGUE AFUA_3G01660)-RELATED"/>
    <property type="match status" value="1"/>
</dbReference>
<comment type="similarity">
    <text evidence="1">Belongs to the glycosyl hydrolase 2 family.</text>
</comment>
<comment type="caution">
    <text evidence="5">The sequence shown here is derived from an EMBL/GenBank/DDBJ whole genome shotgun (WGS) entry which is preliminary data.</text>
</comment>
<evidence type="ECO:0000259" key="4">
    <source>
        <dbReference type="Pfam" id="PF02837"/>
    </source>
</evidence>
<gene>
    <name evidence="5" type="ORF">MKP09_11005</name>
</gene>
<feature type="domain" description="Glycosyl hydrolases family 2 sugar binding" evidence="4">
    <location>
        <begin position="12"/>
        <end position="100"/>
    </location>
</feature>
<name>A0ABS9SJ56_9BACT</name>
<proteinExistence type="inferred from homology"/>
<dbReference type="Proteomes" id="UP001202248">
    <property type="component" value="Unassembled WGS sequence"/>
</dbReference>
<evidence type="ECO:0000256" key="3">
    <source>
        <dbReference type="ARBA" id="ARBA00022801"/>
    </source>
</evidence>
<dbReference type="EMBL" id="JAKWBL010000001">
    <property type="protein sequence ID" value="MCH5598403.1"/>
    <property type="molecule type" value="Genomic_DNA"/>
</dbReference>
<dbReference type="Gene3D" id="2.60.120.260">
    <property type="entry name" value="Galactose-binding domain-like"/>
    <property type="match status" value="1"/>
</dbReference>
<evidence type="ECO:0000313" key="5">
    <source>
        <dbReference type="EMBL" id="MCH5598403.1"/>
    </source>
</evidence>
<organism evidence="5 6">
    <name type="scientific">Niabella ginsengisoli</name>
    <dbReference type="NCBI Taxonomy" id="522298"/>
    <lineage>
        <taxon>Bacteria</taxon>
        <taxon>Pseudomonadati</taxon>
        <taxon>Bacteroidota</taxon>
        <taxon>Chitinophagia</taxon>
        <taxon>Chitinophagales</taxon>
        <taxon>Chitinophagaceae</taxon>
        <taxon>Niabella</taxon>
    </lineage>
</organism>
<dbReference type="SUPFAM" id="SSF49785">
    <property type="entry name" value="Galactose-binding domain-like"/>
    <property type="match status" value="1"/>
</dbReference>